<feature type="domain" description="Sushi" evidence="5">
    <location>
        <begin position="136"/>
        <end position="192"/>
    </location>
</feature>
<evidence type="ECO:0000256" key="1">
    <source>
        <dbReference type="ARBA" id="ARBA00022659"/>
    </source>
</evidence>
<dbReference type="OMA" id="YCEAPIL"/>
<dbReference type="GO" id="GO:0005615">
    <property type="term" value="C:extracellular space"/>
    <property type="evidence" value="ECO:0007669"/>
    <property type="project" value="TreeGrafter"/>
</dbReference>
<feature type="domain" description="Sushi" evidence="5">
    <location>
        <begin position="12"/>
        <end position="74"/>
    </location>
</feature>
<dbReference type="PANTHER" id="PTHR45785:SF7">
    <property type="entry name" value="COMPLEMENT FACTOR H"/>
    <property type="match status" value="1"/>
</dbReference>
<keyword evidence="7" id="KW-1185">Reference proteome</keyword>
<feature type="disulfide bond" evidence="4">
    <location>
        <begin position="106"/>
        <end position="133"/>
    </location>
</feature>
<sequence>MLFLFHWFLAEDDCGPPLRRESEQPMEELNEDTYVHGRIISYKCRPGYVKAWPIKLQCNDGVWRQLQPTKNCTGVSCGHPGDSDYASFELTHGKDFTFGARVTYTCNEGYKMLSQYKHRDCRANGWTNEVPHCEKITCQADYIENGNLLSQKFIYKEGERVRFSCNEGYTDVNGPDALCTENGWSTKLQCKEIQCFPPEVRNGQFRPRRDQYTYNDVIHTTCNEGFVLERPGKVSKCTKNGWDPHPAWRTTIDFRIENGIMAERYEWYKPFPLREGQTIDFRCEHGFLPANQQTWQRATCINSRYEPELKYIAKYKQNKGNNMLFVCDMGYSPANQQSTVTCTKNGWFPTPRCILPGKL</sequence>
<dbReference type="GeneTree" id="ENSGT00940000154386"/>
<name>A0A8C6XAB1_NAJNA</name>
<dbReference type="GO" id="GO:0001851">
    <property type="term" value="F:complement component C3b binding"/>
    <property type="evidence" value="ECO:0007669"/>
    <property type="project" value="TreeGrafter"/>
</dbReference>
<keyword evidence="2" id="KW-0732">Signal</keyword>
<reference evidence="6" key="2">
    <citation type="submission" date="2025-09" db="UniProtKB">
        <authorList>
            <consortium name="Ensembl"/>
        </authorList>
    </citation>
    <scope>IDENTIFICATION</scope>
</reference>
<evidence type="ECO:0000313" key="6">
    <source>
        <dbReference type="Ensembl" id="ENSNNAP00000011292.1"/>
    </source>
</evidence>
<dbReference type="InterPro" id="IPR035976">
    <property type="entry name" value="Sushi/SCR/CCP_sf"/>
</dbReference>
<evidence type="ECO:0000256" key="4">
    <source>
        <dbReference type="PROSITE-ProRule" id="PRU00302"/>
    </source>
</evidence>
<dbReference type="Ensembl" id="ENSNNAT00000011811.1">
    <property type="protein sequence ID" value="ENSNNAP00000011292.1"/>
    <property type="gene ID" value="ENSNNAG00000007542.1"/>
</dbReference>
<proteinExistence type="predicted"/>
<dbReference type="Gene3D" id="2.10.70.10">
    <property type="entry name" value="Complement Module, domain 1"/>
    <property type="match status" value="6"/>
</dbReference>
<evidence type="ECO:0000259" key="5">
    <source>
        <dbReference type="PROSITE" id="PS50923"/>
    </source>
</evidence>
<dbReference type="Proteomes" id="UP000694559">
    <property type="component" value="Unplaced"/>
</dbReference>
<dbReference type="CDD" id="cd00033">
    <property type="entry name" value="CCP"/>
    <property type="match status" value="3"/>
</dbReference>
<comment type="caution">
    <text evidence="4">Lacks conserved residue(s) required for the propagation of feature annotation.</text>
</comment>
<protein>
    <recommendedName>
        <fullName evidence="5">Sushi domain-containing protein</fullName>
    </recommendedName>
</protein>
<accession>A0A8C6XAB1</accession>
<keyword evidence="1 4" id="KW-0768">Sushi</keyword>
<evidence type="ECO:0000256" key="2">
    <source>
        <dbReference type="ARBA" id="ARBA00022729"/>
    </source>
</evidence>
<evidence type="ECO:0000256" key="3">
    <source>
        <dbReference type="ARBA" id="ARBA00023157"/>
    </source>
</evidence>
<evidence type="ECO:0000313" key="7">
    <source>
        <dbReference type="Proteomes" id="UP000694559"/>
    </source>
</evidence>
<dbReference type="GO" id="GO:0006956">
    <property type="term" value="P:complement activation"/>
    <property type="evidence" value="ECO:0007669"/>
    <property type="project" value="TreeGrafter"/>
</dbReference>
<dbReference type="OrthoDB" id="10051774at2759"/>
<dbReference type="InterPro" id="IPR051503">
    <property type="entry name" value="ComplSys_Reg/VirEntry_Med"/>
</dbReference>
<dbReference type="InterPro" id="IPR000436">
    <property type="entry name" value="Sushi_SCR_CCP_dom"/>
</dbReference>
<dbReference type="SMART" id="SM00032">
    <property type="entry name" value="CCP"/>
    <property type="match status" value="5"/>
</dbReference>
<keyword evidence="3 4" id="KW-1015">Disulfide bond</keyword>
<organism evidence="6 7">
    <name type="scientific">Naja naja</name>
    <name type="common">Indian cobra</name>
    <dbReference type="NCBI Taxonomy" id="35670"/>
    <lineage>
        <taxon>Eukaryota</taxon>
        <taxon>Metazoa</taxon>
        <taxon>Chordata</taxon>
        <taxon>Craniata</taxon>
        <taxon>Vertebrata</taxon>
        <taxon>Euteleostomi</taxon>
        <taxon>Lepidosauria</taxon>
        <taxon>Squamata</taxon>
        <taxon>Bifurcata</taxon>
        <taxon>Unidentata</taxon>
        <taxon>Episquamata</taxon>
        <taxon>Toxicofera</taxon>
        <taxon>Serpentes</taxon>
        <taxon>Colubroidea</taxon>
        <taxon>Elapidae</taxon>
        <taxon>Elapinae</taxon>
        <taxon>Naja</taxon>
    </lineage>
</organism>
<feature type="domain" description="Sushi" evidence="5">
    <location>
        <begin position="75"/>
        <end position="135"/>
    </location>
</feature>
<dbReference type="PROSITE" id="PS50923">
    <property type="entry name" value="SUSHI"/>
    <property type="match status" value="3"/>
</dbReference>
<reference evidence="6" key="1">
    <citation type="submission" date="2025-08" db="UniProtKB">
        <authorList>
            <consortium name="Ensembl"/>
        </authorList>
    </citation>
    <scope>IDENTIFICATION</scope>
</reference>
<dbReference type="SUPFAM" id="SSF57535">
    <property type="entry name" value="Complement control module/SCR domain"/>
    <property type="match status" value="5"/>
</dbReference>
<dbReference type="PANTHER" id="PTHR45785">
    <property type="entry name" value="COMPLEMENT FACTOR H-RELATED"/>
    <property type="match status" value="1"/>
</dbReference>
<dbReference type="AlphaFoldDB" id="A0A8C6XAB1"/>
<dbReference type="Pfam" id="PF00084">
    <property type="entry name" value="Sushi"/>
    <property type="match status" value="5"/>
</dbReference>